<dbReference type="Proteomes" id="UP000631114">
    <property type="component" value="Unassembled WGS sequence"/>
</dbReference>
<dbReference type="Pfam" id="PF04043">
    <property type="entry name" value="PMEI"/>
    <property type="match status" value="1"/>
</dbReference>
<dbReference type="EMBL" id="JADFTS010000009">
    <property type="protein sequence ID" value="KAF9590575.1"/>
    <property type="molecule type" value="Genomic_DNA"/>
</dbReference>
<keyword evidence="7" id="KW-1185">Reference proteome</keyword>
<organism evidence="6 7">
    <name type="scientific">Coptis chinensis</name>
    <dbReference type="NCBI Taxonomy" id="261450"/>
    <lineage>
        <taxon>Eukaryota</taxon>
        <taxon>Viridiplantae</taxon>
        <taxon>Streptophyta</taxon>
        <taxon>Embryophyta</taxon>
        <taxon>Tracheophyta</taxon>
        <taxon>Spermatophyta</taxon>
        <taxon>Magnoliopsida</taxon>
        <taxon>Ranunculales</taxon>
        <taxon>Ranunculaceae</taxon>
        <taxon>Coptidoideae</taxon>
        <taxon>Coptis</taxon>
    </lineage>
</organism>
<evidence type="ECO:0000256" key="3">
    <source>
        <dbReference type="ARBA" id="ARBA00038471"/>
    </source>
</evidence>
<dbReference type="InterPro" id="IPR035513">
    <property type="entry name" value="Invertase/methylesterase_inhib"/>
</dbReference>
<reference evidence="6 7" key="1">
    <citation type="submission" date="2020-10" db="EMBL/GenBank/DDBJ databases">
        <title>The Coptis chinensis genome and diversification of protoberbering-type alkaloids.</title>
        <authorList>
            <person name="Wang B."/>
            <person name="Shu S."/>
            <person name="Song C."/>
            <person name="Liu Y."/>
        </authorList>
    </citation>
    <scope>NUCLEOTIDE SEQUENCE [LARGE SCALE GENOMIC DNA]</scope>
    <source>
        <strain evidence="6">HL-2020</strain>
        <tissue evidence="6">Leaf</tissue>
    </source>
</reference>
<dbReference type="SUPFAM" id="SSF101148">
    <property type="entry name" value="Plant invertase/pectin methylesterase inhibitor"/>
    <property type="match status" value="1"/>
</dbReference>
<dbReference type="PANTHER" id="PTHR35357">
    <property type="entry name" value="OS02G0537100 PROTEIN"/>
    <property type="match status" value="1"/>
</dbReference>
<dbReference type="CDD" id="cd15795">
    <property type="entry name" value="PMEI-Pla_a_1_like"/>
    <property type="match status" value="1"/>
</dbReference>
<dbReference type="InterPro" id="IPR034088">
    <property type="entry name" value="Pla_a_1-like"/>
</dbReference>
<evidence type="ECO:0000313" key="7">
    <source>
        <dbReference type="Proteomes" id="UP000631114"/>
    </source>
</evidence>
<feature type="signal peptide" evidence="4">
    <location>
        <begin position="1"/>
        <end position="25"/>
    </location>
</feature>
<gene>
    <name evidence="6" type="ORF">IFM89_035893</name>
</gene>
<name>A0A835LDI4_9MAGN</name>
<dbReference type="GO" id="GO:0004857">
    <property type="term" value="F:enzyme inhibitor activity"/>
    <property type="evidence" value="ECO:0007669"/>
    <property type="project" value="InterPro"/>
</dbReference>
<evidence type="ECO:0000313" key="6">
    <source>
        <dbReference type="EMBL" id="KAF9590575.1"/>
    </source>
</evidence>
<dbReference type="FunFam" id="1.20.140.40:FF:000002">
    <property type="entry name" value="Putative invertase inhibitor"/>
    <property type="match status" value="1"/>
</dbReference>
<evidence type="ECO:0000256" key="2">
    <source>
        <dbReference type="ARBA" id="ARBA00023157"/>
    </source>
</evidence>
<keyword evidence="2" id="KW-1015">Disulfide bond</keyword>
<dbReference type="Gene3D" id="1.20.140.40">
    <property type="entry name" value="Invertase/pectin methylesterase inhibitor family protein"/>
    <property type="match status" value="1"/>
</dbReference>
<evidence type="ECO:0000259" key="5">
    <source>
        <dbReference type="SMART" id="SM00856"/>
    </source>
</evidence>
<evidence type="ECO:0000256" key="4">
    <source>
        <dbReference type="SAM" id="SignalP"/>
    </source>
</evidence>
<dbReference type="GO" id="GO:0005576">
    <property type="term" value="C:extracellular region"/>
    <property type="evidence" value="ECO:0007669"/>
    <property type="project" value="UniProtKB-ARBA"/>
</dbReference>
<keyword evidence="1 4" id="KW-0732">Signal</keyword>
<dbReference type="PANTHER" id="PTHR35357:SF8">
    <property type="entry name" value="OS01G0111000 PROTEIN"/>
    <property type="match status" value="1"/>
</dbReference>
<dbReference type="InterPro" id="IPR006501">
    <property type="entry name" value="Pectinesterase_inhib_dom"/>
</dbReference>
<feature type="chain" id="PRO_5032497770" description="Pectinesterase inhibitor domain-containing protein" evidence="4">
    <location>
        <begin position="26"/>
        <end position="180"/>
    </location>
</feature>
<comment type="similarity">
    <text evidence="3">Belongs to the PMEI family.</text>
</comment>
<feature type="domain" description="Pectinesterase inhibitor" evidence="5">
    <location>
        <begin position="23"/>
        <end position="173"/>
    </location>
</feature>
<proteinExistence type="inferred from homology"/>
<dbReference type="SMART" id="SM00856">
    <property type="entry name" value="PMEI"/>
    <property type="match status" value="1"/>
</dbReference>
<comment type="caution">
    <text evidence="6">The sequence shown here is derived from an EMBL/GenBank/DDBJ whole genome shotgun (WGS) entry which is preliminary data.</text>
</comment>
<evidence type="ECO:0000256" key="1">
    <source>
        <dbReference type="ARBA" id="ARBA00022729"/>
    </source>
</evidence>
<dbReference type="NCBIfam" id="TIGR01614">
    <property type="entry name" value="PME_inhib"/>
    <property type="match status" value="1"/>
</dbReference>
<sequence length="180" mass="19728">MTTRFCFFNLSLVLISLVFLRSASADLVADTCKEISQSGGVTLPYDFCVAALNADPGSQAADLAGLGVISLKLSKANATYVRSYIDQLLAGKKYDEEALKTCAEEYDNALDNIEMATLYINRKDYNGANIQVSAAFDVPQDCEDTFKERPDLQSPLTKEDDVCTQLFKIALNITKKLSGR</sequence>
<dbReference type="AlphaFoldDB" id="A0A835LDI4"/>
<protein>
    <recommendedName>
        <fullName evidence="5">Pectinesterase inhibitor domain-containing protein</fullName>
    </recommendedName>
</protein>
<accession>A0A835LDI4</accession>
<dbReference type="OrthoDB" id="1915198at2759"/>